<evidence type="ECO:0000256" key="1">
    <source>
        <dbReference type="ARBA" id="ARBA00001070"/>
    </source>
</evidence>
<dbReference type="Gene3D" id="2.130.10.120">
    <property type="entry name" value="Prolyl oligopeptidase, N-terminal domain"/>
    <property type="match status" value="1"/>
</dbReference>
<dbReference type="InterPro" id="IPR051167">
    <property type="entry name" value="Prolyl_oligopep/macrocyclase"/>
</dbReference>
<reference evidence="10 11" key="1">
    <citation type="journal article" date="2019" name="Fungal Biol. Biotechnol.">
        <title>Draft genome sequence of fastidious pathogen Ceratobasidium theobromae, which causes vascular-streak dieback in Theobroma cacao.</title>
        <authorList>
            <person name="Ali S.S."/>
            <person name="Asman A."/>
            <person name="Shao J."/>
            <person name="Firmansyah A.P."/>
            <person name="Susilo A.W."/>
            <person name="Rosmana A."/>
            <person name="McMahon P."/>
            <person name="Junaid M."/>
            <person name="Guest D."/>
            <person name="Kheng T.Y."/>
            <person name="Meinhardt L.W."/>
            <person name="Bailey B.A."/>
        </authorList>
    </citation>
    <scope>NUCLEOTIDE SEQUENCE [LARGE SCALE GENOMIC DNA]</scope>
    <source>
        <strain evidence="10 11">CT2</strain>
    </source>
</reference>
<dbReference type="FunFam" id="2.130.10.120:FF:000001">
    <property type="entry name" value="Prolyl endopeptidase"/>
    <property type="match status" value="1"/>
</dbReference>
<evidence type="ECO:0000313" key="10">
    <source>
        <dbReference type="EMBL" id="KAB5590189.1"/>
    </source>
</evidence>
<dbReference type="Proteomes" id="UP000383932">
    <property type="component" value="Unassembled WGS sequence"/>
</dbReference>
<sequence>MTVTPLSTSVEYPAVRRVDHEDTYQSAKNGTVVVPDPYRWLEGKGPEVDSFVQEQVDVTSKFINDIPARKPLEDLIRQSSNYPKFSSPTYCRDERYYWNYNAGLQAQYVLYRSSGSELPEFTEDDGSAGGEVFFDPNLLAKDGTAALATSAFSKCGKYFAYGISLSGSDFCTIYVRETSVPFPSPKHAEQTREGGAGRMDDEIRFVKFSSIVWSPDSKGFFYQRYPERASHSEAADAAGTETDEDKFAKLYYHRLGTSQNDDILVMKNDDEPNYMWGAQVTAPDGRYLILYISRDTARQNLLWVTDLEDTTNPIGPNMKWTKLVNEWDAEYSVIGNDGPRFYIKTNKDAPNHRIMTIDISNEERVRTLSFTPFINEDPGAPIQQVKAINQDTWAIVYSRDVKDELYLFNKEGKCVKRLAEDHVGVLTISGRRDFHRLFITASGFTNPGVVYSYDFANPREYPLEPGFVSVTHADGMMTPMPGLDQGSVDNLNENLNGTASEGDAQEGEWKMWRATKLNGLSLDEFKAEQVKYTSKDGTSVPMFIVSHKDAKRDGTAPALQYGYGGFSISINPFFSASMLTFLKAYGGILAVPNIRGGAEYGETWHLAGTRENKPNVFDDFIAATQFLVDKKYAAPGKVIINGGSNGGLLVLACVNRAPEGTFGAAVAEVGVFDYLRFPQFTIGKAWTSDYGDPSKPEDFDFMYPISPYHNVDKGDKVLPPMLLLTADHDDRVVPLHSFKQIAELQYRKPHNPHPLLIRIDQKSGHGAGKSTEKRIIEAADKWSFAAYTMGLEFRGPNPR</sequence>
<name>A0A5N5QEZ8_9AGAM</name>
<comment type="caution">
    <text evidence="10">The sequence shown here is derived from an EMBL/GenBank/DDBJ whole genome shotgun (WGS) entry which is preliminary data.</text>
</comment>
<dbReference type="SUPFAM" id="SSF53474">
    <property type="entry name" value="alpha/beta-Hydrolases"/>
    <property type="match status" value="1"/>
</dbReference>
<dbReference type="InterPro" id="IPR023302">
    <property type="entry name" value="Pept_S9A_N"/>
</dbReference>
<evidence type="ECO:0000256" key="4">
    <source>
        <dbReference type="ARBA" id="ARBA00022670"/>
    </source>
</evidence>
<dbReference type="GO" id="GO:0006508">
    <property type="term" value="P:proteolysis"/>
    <property type="evidence" value="ECO:0007669"/>
    <property type="project" value="UniProtKB-KW"/>
</dbReference>
<evidence type="ECO:0000256" key="2">
    <source>
        <dbReference type="ARBA" id="ARBA00005228"/>
    </source>
</evidence>
<organism evidence="10 11">
    <name type="scientific">Ceratobasidium theobromae</name>
    <dbReference type="NCBI Taxonomy" id="1582974"/>
    <lineage>
        <taxon>Eukaryota</taxon>
        <taxon>Fungi</taxon>
        <taxon>Dikarya</taxon>
        <taxon>Basidiomycota</taxon>
        <taxon>Agaricomycotina</taxon>
        <taxon>Agaricomycetes</taxon>
        <taxon>Cantharellales</taxon>
        <taxon>Ceratobasidiaceae</taxon>
        <taxon>Ceratobasidium</taxon>
    </lineage>
</organism>
<evidence type="ECO:0000256" key="5">
    <source>
        <dbReference type="ARBA" id="ARBA00022801"/>
    </source>
</evidence>
<comment type="similarity">
    <text evidence="2 7">Belongs to the peptidase S9A family.</text>
</comment>
<dbReference type="PRINTS" id="PR00862">
    <property type="entry name" value="PROLIGOPTASE"/>
</dbReference>
<dbReference type="EC" id="3.4.21.-" evidence="7"/>
<dbReference type="Pfam" id="PF02897">
    <property type="entry name" value="Peptidase_S9_N"/>
    <property type="match status" value="1"/>
</dbReference>
<dbReference type="InterPro" id="IPR029058">
    <property type="entry name" value="AB_hydrolase_fold"/>
</dbReference>
<gene>
    <name evidence="10" type="ORF">CTheo_6358</name>
</gene>
<evidence type="ECO:0000313" key="11">
    <source>
        <dbReference type="Proteomes" id="UP000383932"/>
    </source>
</evidence>
<keyword evidence="6 7" id="KW-0720">Serine protease</keyword>
<keyword evidence="5 7" id="KW-0378">Hydrolase</keyword>
<protein>
    <recommendedName>
        <fullName evidence="7">Prolyl endopeptidase</fullName>
        <ecNumber evidence="7">3.4.21.-</ecNumber>
    </recommendedName>
</protein>
<dbReference type="SUPFAM" id="SSF50993">
    <property type="entry name" value="Peptidase/esterase 'gauge' domain"/>
    <property type="match status" value="1"/>
</dbReference>
<dbReference type="InterPro" id="IPR002470">
    <property type="entry name" value="Peptidase_S9A"/>
</dbReference>
<feature type="domain" description="Peptidase S9A N-terminal" evidence="9">
    <location>
        <begin position="13"/>
        <end position="462"/>
    </location>
</feature>
<dbReference type="InterPro" id="IPR001375">
    <property type="entry name" value="Peptidase_S9_cat"/>
</dbReference>
<dbReference type="Gene3D" id="3.40.50.1820">
    <property type="entry name" value="alpha/beta hydrolase"/>
    <property type="match status" value="1"/>
</dbReference>
<dbReference type="PANTHER" id="PTHR42881">
    <property type="entry name" value="PROLYL ENDOPEPTIDASE"/>
    <property type="match status" value="1"/>
</dbReference>
<dbReference type="GO" id="GO:0070012">
    <property type="term" value="F:oligopeptidase activity"/>
    <property type="evidence" value="ECO:0007669"/>
    <property type="project" value="TreeGrafter"/>
</dbReference>
<comment type="catalytic activity">
    <reaction evidence="1">
        <text>Hydrolysis of Pro-|-Xaa &gt;&gt; Ala-|-Xaa in oligopeptides.</text>
        <dbReference type="EC" id="3.4.21.26"/>
    </reaction>
</comment>
<dbReference type="AlphaFoldDB" id="A0A5N5QEZ8"/>
<dbReference type="OrthoDB" id="248387at2759"/>
<dbReference type="Pfam" id="PF00326">
    <property type="entry name" value="Peptidase_S9"/>
    <property type="match status" value="1"/>
</dbReference>
<dbReference type="EMBL" id="SSOP01000189">
    <property type="protein sequence ID" value="KAB5590189.1"/>
    <property type="molecule type" value="Genomic_DNA"/>
</dbReference>
<keyword evidence="11" id="KW-1185">Reference proteome</keyword>
<dbReference type="InterPro" id="IPR002471">
    <property type="entry name" value="Pept_S9_AS"/>
</dbReference>
<dbReference type="PANTHER" id="PTHR42881:SF2">
    <property type="entry name" value="PROLYL ENDOPEPTIDASE"/>
    <property type="match status" value="1"/>
</dbReference>
<evidence type="ECO:0000259" key="8">
    <source>
        <dbReference type="Pfam" id="PF00326"/>
    </source>
</evidence>
<dbReference type="GO" id="GO:0005829">
    <property type="term" value="C:cytosol"/>
    <property type="evidence" value="ECO:0007669"/>
    <property type="project" value="TreeGrafter"/>
</dbReference>
<evidence type="ECO:0000256" key="3">
    <source>
        <dbReference type="ARBA" id="ARBA00011245"/>
    </source>
</evidence>
<comment type="subunit">
    <text evidence="3">Monomer.</text>
</comment>
<evidence type="ECO:0000256" key="7">
    <source>
        <dbReference type="RuleBase" id="RU368024"/>
    </source>
</evidence>
<dbReference type="GO" id="GO:0004252">
    <property type="term" value="F:serine-type endopeptidase activity"/>
    <property type="evidence" value="ECO:0007669"/>
    <property type="project" value="UniProtKB-UniRule"/>
</dbReference>
<feature type="domain" description="Peptidase S9 prolyl oligopeptidase catalytic" evidence="8">
    <location>
        <begin position="575"/>
        <end position="790"/>
    </location>
</feature>
<evidence type="ECO:0000259" key="9">
    <source>
        <dbReference type="Pfam" id="PF02897"/>
    </source>
</evidence>
<dbReference type="FunFam" id="3.40.50.1820:FF:000005">
    <property type="entry name" value="Prolyl endopeptidase"/>
    <property type="match status" value="1"/>
</dbReference>
<keyword evidence="4 7" id="KW-0645">Protease</keyword>
<dbReference type="PROSITE" id="PS00708">
    <property type="entry name" value="PRO_ENDOPEP_SER"/>
    <property type="match status" value="1"/>
</dbReference>
<proteinExistence type="inferred from homology"/>
<evidence type="ECO:0000256" key="6">
    <source>
        <dbReference type="ARBA" id="ARBA00022825"/>
    </source>
</evidence>
<accession>A0A5N5QEZ8</accession>